<reference evidence="2 3" key="1">
    <citation type="journal article" date="2012" name="J. Bacteriol.">
        <title>Genome Sequence of the Filamentous Bacterium Fibrisoma limi BUZ 3T.</title>
        <authorList>
            <person name="Filippini M."/>
            <person name="Qi W."/>
            <person name="Jaenicke S."/>
            <person name="Goesmann A."/>
            <person name="Smits T.H."/>
            <person name="Bagheri H.C."/>
        </authorList>
    </citation>
    <scope>NUCLEOTIDE SEQUENCE [LARGE SCALE GENOMIC DNA]</scope>
    <source>
        <strain evidence="3">BUZ 3T</strain>
    </source>
</reference>
<accession>I2GGS7</accession>
<keyword evidence="1" id="KW-0732">Signal</keyword>
<dbReference type="eggNOG" id="COG1874">
    <property type="taxonomic scope" value="Bacteria"/>
</dbReference>
<sequence length="893" mass="97514">MKNRFLSPVLIGLCLLTASTVVQAKPIWKFSVVVAVEKRTADLYTSMQSKSIQQLVDEQMATVNANFNQGALFKGTYAFQADSVYVFSGPASQEVFRPHPNHTYAVVIDGYSDNSVGGGWWGSNQTIYHSWAWSNDFASGPFGPGATDGLTHEFAHARGAVDLYGMRVESVKNLVNAQTFDPVNSIMNYPYGNIVWDEHTSNLLNETADGPILGNQWITKPFPKAIVLKAVDFQGQPLEGALLELYPVEWFSYSVKFTPALKATTLSNGTHVLQANPFQPGTNGYPWTMRYANFLVKAWYHASVVYQWMPLYDVQNAYYRNGADAAYTVTLQFPAETPIIQITGLNASNFYANDSIAVSFSTKGAFDSGNTFSLHVIDEHNNTFVLQTVAGTEGATLKGVLPMFTATQMCRVQIVSKSPTVKSNEYEIVIRPTQLVLEAPSYYCQSGEIYFNTTGGDGSPITYSAPGIKRSSQTDYKGVVETELRGDPKVIPITATQNGVSVTYYFDLKAACNTQPVPPVLVKPIPDQTFTVNQPLPGSGFDVGQFFADPTPYHPDYTSGWQVEVKGLPPGLDVFAKSLTGSGSPIRVIVGTPRVPGVYTISLKASTAAFPDKPVRTSFIISVVTDVTPGGVLTVLQPTYDCESGAIVFHTHGGDGSPLSYHAPGITRSSTNSATGIVEAELRRDPKPILITAIQGEQIATYLFDFKAYCAGSPPPHDTLKLLPPIYDCASGAFRFNTSGGDGSPVEYRAIGITDWTTDANQFVDLESRTANDVQPFLLFARQSGHQVSYVWDLKAACSRARLGTPTLLENFSVQVLGNPVSERLLVFVKGAAGQPLQLRLTDERGRILDSRLIQQAGDIEKQQFMLNQIDTKILLLHTSIPNGRQTTRIIKQ</sequence>
<dbReference type="Gene3D" id="2.60.40.10">
    <property type="entry name" value="Immunoglobulins"/>
    <property type="match status" value="1"/>
</dbReference>
<dbReference type="InterPro" id="IPR013783">
    <property type="entry name" value="Ig-like_fold"/>
</dbReference>
<dbReference type="Proteomes" id="UP000009309">
    <property type="component" value="Unassembled WGS sequence"/>
</dbReference>
<dbReference type="EMBL" id="CAIT01000006">
    <property type="protein sequence ID" value="CCH53102.1"/>
    <property type="molecule type" value="Genomic_DNA"/>
</dbReference>
<proteinExistence type="predicted"/>
<evidence type="ECO:0000313" key="2">
    <source>
        <dbReference type="EMBL" id="CCH53102.1"/>
    </source>
</evidence>
<evidence type="ECO:0000313" key="3">
    <source>
        <dbReference type="Proteomes" id="UP000009309"/>
    </source>
</evidence>
<dbReference type="AlphaFoldDB" id="I2GGS7"/>
<evidence type="ECO:0000256" key="1">
    <source>
        <dbReference type="SAM" id="SignalP"/>
    </source>
</evidence>
<dbReference type="RefSeq" id="WP_009281686.1">
    <property type="nucleotide sequence ID" value="NZ_CAIT01000006.1"/>
</dbReference>
<keyword evidence="3" id="KW-1185">Reference proteome</keyword>
<comment type="caution">
    <text evidence="2">The sequence shown here is derived from an EMBL/GenBank/DDBJ whole genome shotgun (WGS) entry which is preliminary data.</text>
</comment>
<name>I2GGS7_9BACT</name>
<feature type="chain" id="PRO_5003659424" evidence="1">
    <location>
        <begin position="25"/>
        <end position="893"/>
    </location>
</feature>
<gene>
    <name evidence="2" type="ORF">BN8_02166</name>
</gene>
<feature type="signal peptide" evidence="1">
    <location>
        <begin position="1"/>
        <end position="24"/>
    </location>
</feature>
<organism evidence="2 3">
    <name type="scientific">Fibrisoma limi BUZ 3</name>
    <dbReference type="NCBI Taxonomy" id="1185876"/>
    <lineage>
        <taxon>Bacteria</taxon>
        <taxon>Pseudomonadati</taxon>
        <taxon>Bacteroidota</taxon>
        <taxon>Cytophagia</taxon>
        <taxon>Cytophagales</taxon>
        <taxon>Spirosomataceae</taxon>
        <taxon>Fibrisoma</taxon>
    </lineage>
</organism>
<protein>
    <submittedName>
        <fullName evidence="2">Uncharacterized protein</fullName>
    </submittedName>
</protein>
<dbReference type="eggNOG" id="COG2374">
    <property type="taxonomic scope" value="Bacteria"/>
</dbReference>